<evidence type="ECO:0000313" key="2">
    <source>
        <dbReference type="Proteomes" id="UP000019140"/>
    </source>
</evidence>
<evidence type="ECO:0000313" key="1">
    <source>
        <dbReference type="EMBL" id="ETX04005.1"/>
    </source>
</evidence>
<sequence length="82" mass="7707">MVTALVPHVGGPALPPGASSVLIGGLPALRVSDMLTCSGPPDTVIVGSTTVLIGGLPAARLGDSTAHGGSVIAGSPTVLIGG</sequence>
<organism evidence="1 2">
    <name type="scientific">Candidatus Entotheonella gemina</name>
    <dbReference type="NCBI Taxonomy" id="1429439"/>
    <lineage>
        <taxon>Bacteria</taxon>
        <taxon>Pseudomonadati</taxon>
        <taxon>Nitrospinota/Tectimicrobiota group</taxon>
        <taxon>Candidatus Tectimicrobiota</taxon>
        <taxon>Candidatus Entotheonellia</taxon>
        <taxon>Candidatus Entotheonellales</taxon>
        <taxon>Candidatus Entotheonellaceae</taxon>
        <taxon>Candidatus Entotheonella</taxon>
    </lineage>
</organism>
<protein>
    <submittedName>
        <fullName evidence="1">Type VI secretion protein</fullName>
    </submittedName>
</protein>
<accession>W4M1E0</accession>
<reference evidence="1 2" key="1">
    <citation type="journal article" date="2014" name="Nature">
        <title>An environmental bacterial taxon with a large and distinct metabolic repertoire.</title>
        <authorList>
            <person name="Wilson M.C."/>
            <person name="Mori T."/>
            <person name="Ruckert C."/>
            <person name="Uria A.R."/>
            <person name="Helf M.J."/>
            <person name="Takada K."/>
            <person name="Gernert C."/>
            <person name="Steffens U.A."/>
            <person name="Heycke N."/>
            <person name="Schmitt S."/>
            <person name="Rinke C."/>
            <person name="Helfrich E.J."/>
            <person name="Brachmann A.O."/>
            <person name="Gurgui C."/>
            <person name="Wakimoto T."/>
            <person name="Kracht M."/>
            <person name="Crusemann M."/>
            <person name="Hentschel U."/>
            <person name="Abe I."/>
            <person name="Matsunaga S."/>
            <person name="Kalinowski J."/>
            <person name="Takeyama H."/>
            <person name="Piel J."/>
        </authorList>
    </citation>
    <scope>NUCLEOTIDE SEQUENCE [LARGE SCALE GENOMIC DNA]</scope>
    <source>
        <strain evidence="2">TSY2</strain>
    </source>
</reference>
<dbReference type="Pfam" id="PF05488">
    <property type="entry name" value="PAAR_motif"/>
    <property type="match status" value="1"/>
</dbReference>
<dbReference type="InterPro" id="IPR008727">
    <property type="entry name" value="PAAR_motif"/>
</dbReference>
<dbReference type="HOGENOM" id="CLU_148568_5_0_7"/>
<name>W4M1E0_9BACT</name>
<dbReference type="CDD" id="cd14738">
    <property type="entry name" value="PAAR_2"/>
    <property type="match status" value="1"/>
</dbReference>
<dbReference type="Gene3D" id="2.60.200.60">
    <property type="match status" value="2"/>
</dbReference>
<proteinExistence type="predicted"/>
<comment type="caution">
    <text evidence="1">The sequence shown here is derived from an EMBL/GenBank/DDBJ whole genome shotgun (WGS) entry which is preliminary data.</text>
</comment>
<gene>
    <name evidence="1" type="ORF">ETSY2_31260</name>
</gene>
<keyword evidence="2" id="KW-1185">Reference proteome</keyword>
<dbReference type="EMBL" id="AZHX01001327">
    <property type="protein sequence ID" value="ETX04005.1"/>
    <property type="molecule type" value="Genomic_DNA"/>
</dbReference>
<dbReference type="AlphaFoldDB" id="W4M1E0"/>
<dbReference type="PATRIC" id="fig|1429439.4.peg.5299"/>
<dbReference type="Proteomes" id="UP000019140">
    <property type="component" value="Unassembled WGS sequence"/>
</dbReference>